<dbReference type="AlphaFoldDB" id="A0A162RPD7"/>
<comment type="caution">
    <text evidence="4">The sequence shown here is derived from an EMBL/GenBank/DDBJ whole genome shotgun (WGS) entry which is preliminary data.</text>
</comment>
<dbReference type="EC" id="2.4.-.-" evidence="4"/>
<evidence type="ECO:0000259" key="3">
    <source>
        <dbReference type="Pfam" id="PF13439"/>
    </source>
</evidence>
<dbReference type="Pfam" id="PF13439">
    <property type="entry name" value="Glyco_transf_4"/>
    <property type="match status" value="1"/>
</dbReference>
<dbReference type="OrthoDB" id="9797829at2"/>
<keyword evidence="4" id="KW-0328">Glycosyltransferase</keyword>
<feature type="domain" description="Glycosyl transferase family 1" evidence="2">
    <location>
        <begin position="188"/>
        <end position="340"/>
    </location>
</feature>
<dbReference type="Gene3D" id="3.40.50.2000">
    <property type="entry name" value="Glycogen Phosphorylase B"/>
    <property type="match status" value="2"/>
</dbReference>
<dbReference type="GO" id="GO:0016757">
    <property type="term" value="F:glycosyltransferase activity"/>
    <property type="evidence" value="ECO:0007669"/>
    <property type="project" value="UniProtKB-KW"/>
</dbReference>
<dbReference type="EMBL" id="LWAE01000006">
    <property type="protein sequence ID" value="KZL90199.1"/>
    <property type="molecule type" value="Genomic_DNA"/>
</dbReference>
<evidence type="ECO:0000313" key="5">
    <source>
        <dbReference type="Proteomes" id="UP000076603"/>
    </source>
</evidence>
<evidence type="ECO:0000256" key="1">
    <source>
        <dbReference type="ARBA" id="ARBA00022679"/>
    </source>
</evidence>
<protein>
    <submittedName>
        <fullName evidence="4">Spore coat protein SA</fullName>
        <ecNumber evidence="4">2.4.-.-</ecNumber>
    </submittedName>
</protein>
<keyword evidence="4" id="KW-0946">Virion</keyword>
<organism evidence="4 5">
    <name type="scientific">Clostridium magnum DSM 2767</name>
    <dbReference type="NCBI Taxonomy" id="1121326"/>
    <lineage>
        <taxon>Bacteria</taxon>
        <taxon>Bacillati</taxon>
        <taxon>Bacillota</taxon>
        <taxon>Clostridia</taxon>
        <taxon>Eubacteriales</taxon>
        <taxon>Clostridiaceae</taxon>
        <taxon>Clostridium</taxon>
    </lineage>
</organism>
<dbReference type="PANTHER" id="PTHR46401:SF2">
    <property type="entry name" value="GLYCOSYLTRANSFERASE WBBK-RELATED"/>
    <property type="match status" value="1"/>
</dbReference>
<dbReference type="GO" id="GO:0009103">
    <property type="term" value="P:lipopolysaccharide biosynthetic process"/>
    <property type="evidence" value="ECO:0007669"/>
    <property type="project" value="TreeGrafter"/>
</dbReference>
<name>A0A162RPD7_9CLOT</name>
<sequence length="366" mass="42037">MKIAFNGLIIDEKRAGIGQYGHNLINSLIKKKEGIDYTFFLQEDIKFSYDNIIYRKNYNRSYERIFEEQVSLPTKYNKYDLVHFIDYSSPILPIKVPFITTIHDLSFYKYPQAFTRGSRKIKELLTPISVKRSEIIVTISESTKKDIISYFPDVEDKIRVVYPGKPCFTRVDNNFQIDSVKKMYGIEGKYILAVGTLEPRKNIKSLIRAFSIINKEFKDIKLVLVGKKGWLYDEEFREIKDIEMNNNLIYTDYVRQEHMAALYSGAEVFVYPSFYEGFGLPPLEAMSCGVPVVVSNTSSLPEVVADAGVYCDPNNVKNIAESVISVLGSTSLKKELAKKGIIQSNKFSWDKTAENIISIYKEILKL</sequence>
<dbReference type="FunFam" id="3.40.50.2000:FF:000119">
    <property type="entry name" value="Glycosyl transferase group 1"/>
    <property type="match status" value="1"/>
</dbReference>
<dbReference type="InterPro" id="IPR028098">
    <property type="entry name" value="Glyco_trans_4-like_N"/>
</dbReference>
<evidence type="ECO:0000313" key="4">
    <source>
        <dbReference type="EMBL" id="KZL90199.1"/>
    </source>
</evidence>
<dbReference type="PANTHER" id="PTHR46401">
    <property type="entry name" value="GLYCOSYLTRANSFERASE WBBK-RELATED"/>
    <property type="match status" value="1"/>
</dbReference>
<keyword evidence="1 4" id="KW-0808">Transferase</keyword>
<keyword evidence="5" id="KW-1185">Reference proteome</keyword>
<evidence type="ECO:0000259" key="2">
    <source>
        <dbReference type="Pfam" id="PF00534"/>
    </source>
</evidence>
<gene>
    <name evidence="4" type="primary">cotSA</name>
    <name evidence="4" type="ORF">CLMAG_46930</name>
</gene>
<dbReference type="Proteomes" id="UP000076603">
    <property type="component" value="Unassembled WGS sequence"/>
</dbReference>
<dbReference type="InterPro" id="IPR001296">
    <property type="entry name" value="Glyco_trans_1"/>
</dbReference>
<reference evidence="4 5" key="1">
    <citation type="submission" date="2016-04" db="EMBL/GenBank/DDBJ databases">
        <title>Genome sequence of Clostridium magnum DSM 2767.</title>
        <authorList>
            <person name="Poehlein A."/>
            <person name="Uhlig R."/>
            <person name="Fischer R."/>
            <person name="Bahl H."/>
            <person name="Daniel R."/>
        </authorList>
    </citation>
    <scope>NUCLEOTIDE SEQUENCE [LARGE SCALE GENOMIC DNA]</scope>
    <source>
        <strain evidence="4 5">DSM 2767</strain>
    </source>
</reference>
<feature type="domain" description="Glycosyltransferase subfamily 4-like N-terminal" evidence="3">
    <location>
        <begin position="16"/>
        <end position="164"/>
    </location>
</feature>
<accession>A0A162RPD7</accession>
<proteinExistence type="predicted"/>
<dbReference type="PATRIC" id="fig|1121326.3.peg.4752"/>
<dbReference type="STRING" id="1121326.CLMAG_46930"/>
<dbReference type="SUPFAM" id="SSF53756">
    <property type="entry name" value="UDP-Glycosyltransferase/glycogen phosphorylase"/>
    <property type="match status" value="1"/>
</dbReference>
<dbReference type="RefSeq" id="WP_066627754.1">
    <property type="nucleotide sequence ID" value="NZ_FQXL01000006.1"/>
</dbReference>
<dbReference type="Pfam" id="PF00534">
    <property type="entry name" value="Glycos_transf_1"/>
    <property type="match status" value="1"/>
</dbReference>
<keyword evidence="4" id="KW-0167">Capsid protein</keyword>
<dbReference type="CDD" id="cd03809">
    <property type="entry name" value="GT4_MtfB-like"/>
    <property type="match status" value="1"/>
</dbReference>